<evidence type="ECO:0000313" key="1">
    <source>
        <dbReference type="EMBL" id="MDQ0197897.1"/>
    </source>
</evidence>
<dbReference type="EMBL" id="JAUSTW010000001">
    <property type="protein sequence ID" value="MDQ0197897.1"/>
    <property type="molecule type" value="Genomic_DNA"/>
</dbReference>
<reference evidence="1 2" key="1">
    <citation type="submission" date="2023-07" db="EMBL/GenBank/DDBJ databases">
        <title>Genomic Encyclopedia of Type Strains, Phase IV (KMG-IV): sequencing the most valuable type-strain genomes for metagenomic binning, comparative biology and taxonomic classification.</title>
        <authorList>
            <person name="Goeker M."/>
        </authorList>
    </citation>
    <scope>NUCLEOTIDE SEQUENCE [LARGE SCALE GENOMIC DNA]</scope>
    <source>
        <strain evidence="1 2">DSM 27594</strain>
    </source>
</reference>
<name>A0ABT9XQR5_9BACI</name>
<gene>
    <name evidence="1" type="ORF">J2S10_001002</name>
</gene>
<accession>A0ABT9XQR5</accession>
<sequence length="42" mass="4931">MNIQIEARRLIATDQYKLPIEPLSDNFPEISIKDAYLIQLQK</sequence>
<keyword evidence="2" id="KW-1185">Reference proteome</keyword>
<comment type="caution">
    <text evidence="1">The sequence shown here is derived from an EMBL/GenBank/DDBJ whole genome shotgun (WGS) entry which is preliminary data.</text>
</comment>
<organism evidence="1 2">
    <name type="scientific">Neobacillus ginsengisoli</name>
    <dbReference type="NCBI Taxonomy" id="904295"/>
    <lineage>
        <taxon>Bacteria</taxon>
        <taxon>Bacillati</taxon>
        <taxon>Bacillota</taxon>
        <taxon>Bacilli</taxon>
        <taxon>Bacillales</taxon>
        <taxon>Bacillaceae</taxon>
        <taxon>Neobacillus</taxon>
    </lineage>
</organism>
<evidence type="ECO:0000313" key="2">
    <source>
        <dbReference type="Proteomes" id="UP001224122"/>
    </source>
</evidence>
<dbReference type="RefSeq" id="WP_307405020.1">
    <property type="nucleotide sequence ID" value="NZ_JAUSTW010000001.1"/>
</dbReference>
<protein>
    <submittedName>
        <fullName evidence="1">2-keto-4-pentenoate hydratase</fullName>
    </submittedName>
</protein>
<proteinExistence type="predicted"/>
<dbReference type="Proteomes" id="UP001224122">
    <property type="component" value="Unassembled WGS sequence"/>
</dbReference>